<reference evidence="1 2" key="1">
    <citation type="journal article" date="2015" name="Nature">
        <title>rRNA introns, odd ribosomes, and small enigmatic genomes across a large radiation of phyla.</title>
        <authorList>
            <person name="Brown C.T."/>
            <person name="Hug L.A."/>
            <person name="Thomas B.C."/>
            <person name="Sharon I."/>
            <person name="Castelle C.J."/>
            <person name="Singh A."/>
            <person name="Wilkins M.J."/>
            <person name="Williams K.H."/>
            <person name="Banfield J.F."/>
        </authorList>
    </citation>
    <scope>NUCLEOTIDE SEQUENCE [LARGE SCALE GENOMIC DNA]</scope>
</reference>
<dbReference type="AlphaFoldDB" id="A0A0G0EXT6"/>
<accession>A0A0G0EXT6</accession>
<dbReference type="GO" id="GO:0006629">
    <property type="term" value="P:lipid metabolic process"/>
    <property type="evidence" value="ECO:0007669"/>
    <property type="project" value="InterPro"/>
</dbReference>
<dbReference type="Pfam" id="PF02450">
    <property type="entry name" value="LCAT"/>
    <property type="match status" value="1"/>
</dbReference>
<name>A0A0G0EXT6_9BACT</name>
<dbReference type="GO" id="GO:0008374">
    <property type="term" value="F:O-acyltransferase activity"/>
    <property type="evidence" value="ECO:0007669"/>
    <property type="project" value="InterPro"/>
</dbReference>
<dbReference type="Gene3D" id="3.40.50.1820">
    <property type="entry name" value="alpha/beta hydrolase"/>
    <property type="match status" value="1"/>
</dbReference>
<evidence type="ECO:0008006" key="3">
    <source>
        <dbReference type="Google" id="ProtNLM"/>
    </source>
</evidence>
<dbReference type="EMBL" id="LBSA01000007">
    <property type="protein sequence ID" value="KKQ10267.1"/>
    <property type="molecule type" value="Genomic_DNA"/>
</dbReference>
<proteinExistence type="predicted"/>
<organism evidence="1 2">
    <name type="scientific">Candidatus Daviesbacteria bacterium GW2011_GWB1_36_5</name>
    <dbReference type="NCBI Taxonomy" id="1618426"/>
    <lineage>
        <taxon>Bacteria</taxon>
        <taxon>Candidatus Daviesiibacteriota</taxon>
    </lineage>
</organism>
<evidence type="ECO:0000313" key="1">
    <source>
        <dbReference type="EMBL" id="KKQ10267.1"/>
    </source>
</evidence>
<evidence type="ECO:0000313" key="2">
    <source>
        <dbReference type="Proteomes" id="UP000034492"/>
    </source>
</evidence>
<dbReference type="InterPro" id="IPR003386">
    <property type="entry name" value="LACT/PDAT_acylTrfase"/>
</dbReference>
<dbReference type="Proteomes" id="UP000034492">
    <property type="component" value="Unassembled WGS sequence"/>
</dbReference>
<dbReference type="PANTHER" id="PTHR11440">
    <property type="entry name" value="LECITHIN-CHOLESTEROL ACYLTRANSFERASE-RELATED"/>
    <property type="match status" value="1"/>
</dbReference>
<sequence length="842" mass="92714">MQYKYLFLSAIIFFSLFFPSITLAAAIPYLITDPIPPIPTVPGASFFQKEFDLNYQSGNVFLSSNPDGSGNTLVDDAVEIVADWPDSPIIGRITHRYAQGCYFLLPHPPEDIWWIFAKGVNKVKVKLYDICGFEVFSSRLYLVNNGAPDPSPTPTPTPSPTPTPIPKTPLIFIPGIGGSELKVAEDRIWNEDDGHGGKYSQAYPKDEKVWVNEGEAASLGEDDYFDILRLKPDGQTSEANLELTGNLFEGTYQPTLDFFIDNGYTLNQDLFTFPYDWRKDISLTSSSLDQKVEDIKTQTGAEKVDIVTHSMGGLVARNYISNPDKANKVSKLITLGTPHLGSTEFLKALNYGICITKQNIPQQPICLGLTPSELRDIFHNMAGGFELAPTQKYFNFYPGNDNLHPVPFKDERDIDQNNITGDLNYTQTKELLTNLGHNTSLFNPSESFHNLDNNLSNTNGVDTTIIAGSGIPTLGQIIEKYSIGLLGTKIPKKDEIMINGDDTVPLFSASIDDPERNLSLKGPAKLYYSKQSHSGLVGNGPALNLALNILNNDSNLPDETANAPFELNGFQLSVHSPVNIHIYDSNNNHIGPLPNGDFEANIPGSAYDTLDDAKFIFLPNDGIYTIKFESTGEGTFDFKIREYANDLIEKTTLYKDIPVPTTQAQTIFDTLSDTPPVIEVNSSQVTPFSTLTGNSNYDLNPPEVKVIFSLDSKKIEIIGVDDTTSAKTDLIPVNKALITDNAGNSTLINYELKNAGTKISLTDYLNNSLQVVSAFHPKTGKMQSLTQSLFLNDKIITSTYNSSKNKSTIITTEKGKKTKTETKNGVILLYLQTNNGILEAGY</sequence>
<dbReference type="InterPro" id="IPR029058">
    <property type="entry name" value="AB_hydrolase_fold"/>
</dbReference>
<protein>
    <recommendedName>
        <fullName evidence="3">PGAP1 family protein</fullName>
    </recommendedName>
</protein>
<gene>
    <name evidence="1" type="ORF">US19_C0007G0012</name>
</gene>
<comment type="caution">
    <text evidence="1">The sequence shown here is derived from an EMBL/GenBank/DDBJ whole genome shotgun (WGS) entry which is preliminary data.</text>
</comment>
<dbReference type="SUPFAM" id="SSF53474">
    <property type="entry name" value="alpha/beta-Hydrolases"/>
    <property type="match status" value="1"/>
</dbReference>